<keyword evidence="6" id="KW-0418">Kinase</keyword>
<name>A0A0A1U0Q9_ENTIV</name>
<keyword evidence="6" id="KW-0808">Transferase</keyword>
<dbReference type="Gene3D" id="1.10.510.10">
    <property type="entry name" value="Transferase(Phosphotransferase) domain 1"/>
    <property type="match status" value="1"/>
</dbReference>
<evidence type="ECO:0000313" key="7">
    <source>
        <dbReference type="Proteomes" id="UP000014680"/>
    </source>
</evidence>
<dbReference type="InterPro" id="IPR017441">
    <property type="entry name" value="Protein_kinase_ATP_BS"/>
</dbReference>
<dbReference type="InterPro" id="IPR000719">
    <property type="entry name" value="Prot_kinase_dom"/>
</dbReference>
<dbReference type="AlphaFoldDB" id="A0A0A1U0Q9"/>
<dbReference type="InterPro" id="IPR011009">
    <property type="entry name" value="Kinase-like_dom_sf"/>
</dbReference>
<feature type="domain" description="Protein kinase" evidence="5">
    <location>
        <begin position="338"/>
        <end position="588"/>
    </location>
</feature>
<dbReference type="CDD" id="cd05122">
    <property type="entry name" value="PKc_STE"/>
    <property type="match status" value="1"/>
</dbReference>
<reference evidence="6 7" key="1">
    <citation type="submission" date="2012-10" db="EMBL/GenBank/DDBJ databases">
        <authorList>
            <person name="Zafar N."/>
            <person name="Inman J."/>
            <person name="Hall N."/>
            <person name="Lorenzi H."/>
            <person name="Caler E."/>
        </authorList>
    </citation>
    <scope>NUCLEOTIDE SEQUENCE [LARGE SCALE GENOMIC DNA]</scope>
    <source>
        <strain evidence="6 7">IP1</strain>
    </source>
</reference>
<dbReference type="GO" id="GO:0004709">
    <property type="term" value="F:MAP kinase kinase kinase activity"/>
    <property type="evidence" value="ECO:0007669"/>
    <property type="project" value="UniProtKB-EC"/>
</dbReference>
<keyword evidence="2 4" id="KW-0547">Nucleotide-binding</keyword>
<comment type="similarity">
    <text evidence="1">Belongs to the protein kinase superfamily. STE Ser/Thr protein kinase family. STE20 subfamily.</text>
</comment>
<dbReference type="PANTHER" id="PTHR45832:SF22">
    <property type="entry name" value="SERINE_THREONINE-PROTEIN KINASE SAMKA-RELATED"/>
    <property type="match status" value="1"/>
</dbReference>
<dbReference type="GeneID" id="14886250"/>
<dbReference type="PROSITE" id="PS00108">
    <property type="entry name" value="PROTEIN_KINASE_ST"/>
    <property type="match status" value="1"/>
</dbReference>
<proteinExistence type="inferred from homology"/>
<evidence type="ECO:0000256" key="2">
    <source>
        <dbReference type="ARBA" id="ARBA00022741"/>
    </source>
</evidence>
<evidence type="ECO:0000259" key="5">
    <source>
        <dbReference type="PROSITE" id="PS50011"/>
    </source>
</evidence>
<dbReference type="EMBL" id="KB206860">
    <property type="protein sequence ID" value="ELP87484.1"/>
    <property type="molecule type" value="Genomic_DNA"/>
</dbReference>
<evidence type="ECO:0000256" key="3">
    <source>
        <dbReference type="ARBA" id="ARBA00022840"/>
    </source>
</evidence>
<dbReference type="FunFam" id="1.10.510.10:FF:000758">
    <property type="entry name" value="Probable serine/threonine-protein kinase DDB_G0292350"/>
    <property type="match status" value="1"/>
</dbReference>
<dbReference type="OMA" id="HSIDERY"/>
<evidence type="ECO:0000313" key="6">
    <source>
        <dbReference type="EMBL" id="ELP87484.1"/>
    </source>
</evidence>
<organism evidence="6 7">
    <name type="scientific">Entamoeba invadens IP1</name>
    <dbReference type="NCBI Taxonomy" id="370355"/>
    <lineage>
        <taxon>Eukaryota</taxon>
        <taxon>Amoebozoa</taxon>
        <taxon>Evosea</taxon>
        <taxon>Archamoebae</taxon>
        <taxon>Mastigamoebida</taxon>
        <taxon>Entamoebidae</taxon>
        <taxon>Entamoeba</taxon>
    </lineage>
</organism>
<dbReference type="SUPFAM" id="SSF56112">
    <property type="entry name" value="Protein kinase-like (PK-like)"/>
    <property type="match status" value="1"/>
</dbReference>
<dbReference type="RefSeq" id="XP_004254255.1">
    <property type="nucleotide sequence ID" value="XM_004254207.1"/>
</dbReference>
<feature type="binding site" evidence="4">
    <location>
        <position position="367"/>
    </location>
    <ligand>
        <name>ATP</name>
        <dbReference type="ChEBI" id="CHEBI:30616"/>
    </ligand>
</feature>
<keyword evidence="7" id="KW-1185">Reference proteome</keyword>
<evidence type="ECO:0000256" key="4">
    <source>
        <dbReference type="PROSITE-ProRule" id="PRU10141"/>
    </source>
</evidence>
<dbReference type="VEuPathDB" id="AmoebaDB:EIN_097710"/>
<accession>A0A0A1U0Q9</accession>
<dbReference type="PROSITE" id="PS00107">
    <property type="entry name" value="PROTEIN_KINASE_ATP"/>
    <property type="match status" value="1"/>
</dbReference>
<gene>
    <name evidence="6" type="ORF">EIN_097710</name>
</gene>
<sequence length="606" mass="70248">MADPEIPTKLDEKSKEALCEYLSTPQEKKTVLETIYFDIAAGLREDETMEYRMAVVNFPERKFKLIRHGKTREEFPFTILNTVNYCHSPTQFKMKITLCDHPSIVLLTQNESDYNALFEILRKITTDNNVVLYKEDFLQDYCHLIKMVSCKKHGKTFWARRSLNIYNGAIVLYAVNGEIPLTVLPLSQNVEITKHQKLMLIFMCVIRRVYLRFDTEEECDEVESLCKKCQQYYHKPHVMVVRDFFSGKLEDLTPTCRELCNKNNLYPEECEANFSVLCEILRSQTKKRYATMTEKRQLQYKLEKAEPKEPTEKPKKEVAPPEDDLMLYCTKDDPNKYFTNFVSIGKGGFGEVFCVQRVEDGKPVALKMLRHSVDERSSKIGAEVARLHNWKHPNIVGFEGCWLYRNQVFIGMEYCSLGTLKSLLKNRMRPFHETDTAYLLQETLKALKYIHEQGFVHRDVKTANIMLKQNFEIKVIDFGLVVRISSKPSNRAGSKAYMAPEVIKQIPYNEKVDIWSIGCVAQELFEGNPPYRELGMLKGLFKVATVGAPGLRFPSKTLPELVDFVNKCFIYDPEKRWSAKQLLEHPLMKQVDFSIIKQRGSKVGGV</sequence>
<dbReference type="SMART" id="SM00220">
    <property type="entry name" value="S_TKc"/>
    <property type="match status" value="1"/>
</dbReference>
<dbReference type="InterPro" id="IPR051931">
    <property type="entry name" value="PAK3-like"/>
</dbReference>
<dbReference type="EC" id="2.7.11.25" evidence="6"/>
<keyword evidence="3 4" id="KW-0067">ATP-binding</keyword>
<dbReference type="Pfam" id="PF00069">
    <property type="entry name" value="Pkinase"/>
    <property type="match status" value="1"/>
</dbReference>
<dbReference type="KEGG" id="eiv:EIN_097710"/>
<protein>
    <submittedName>
        <fullName evidence="6">Serine/threonine protein kinase shk2, putative</fullName>
        <ecNumber evidence="6">2.7.11.25</ecNumber>
    </submittedName>
</protein>
<dbReference type="InterPro" id="IPR008271">
    <property type="entry name" value="Ser/Thr_kinase_AS"/>
</dbReference>
<evidence type="ECO:0000256" key="1">
    <source>
        <dbReference type="ARBA" id="ARBA00008874"/>
    </source>
</evidence>
<dbReference type="OrthoDB" id="1043025at2759"/>
<keyword evidence="6" id="KW-0723">Serine/threonine-protein kinase</keyword>
<dbReference type="PANTHER" id="PTHR45832">
    <property type="entry name" value="SERINE/THREONINE-PROTEIN KINASE SAMKA-RELATED-RELATED"/>
    <property type="match status" value="1"/>
</dbReference>
<dbReference type="Proteomes" id="UP000014680">
    <property type="component" value="Unassembled WGS sequence"/>
</dbReference>
<dbReference type="GO" id="GO:0005524">
    <property type="term" value="F:ATP binding"/>
    <property type="evidence" value="ECO:0007669"/>
    <property type="project" value="UniProtKB-UniRule"/>
</dbReference>
<dbReference type="PROSITE" id="PS50011">
    <property type="entry name" value="PROTEIN_KINASE_DOM"/>
    <property type="match status" value="1"/>
</dbReference>